<evidence type="ECO:0000256" key="11">
    <source>
        <dbReference type="SAM" id="Phobius"/>
    </source>
</evidence>
<evidence type="ECO:0000256" key="9">
    <source>
        <dbReference type="ARBA" id="ARBA00023224"/>
    </source>
</evidence>
<evidence type="ECO:0000256" key="4">
    <source>
        <dbReference type="ARBA" id="ARBA00022989"/>
    </source>
</evidence>
<evidence type="ECO:0000313" key="13">
    <source>
        <dbReference type="Proteomes" id="UP000515163"/>
    </source>
</evidence>
<keyword evidence="6 11" id="KW-0472">Membrane</keyword>
<dbReference type="RefSeq" id="XP_031548703.1">
    <property type="nucleotide sequence ID" value="XM_031692843.1"/>
</dbReference>
<evidence type="ECO:0000256" key="6">
    <source>
        <dbReference type="ARBA" id="ARBA00023136"/>
    </source>
</evidence>
<evidence type="ECO:0000259" key="12">
    <source>
        <dbReference type="PROSITE" id="PS50262"/>
    </source>
</evidence>
<keyword evidence="13" id="KW-1185">Reference proteome</keyword>
<comment type="subcellular location">
    <subcellularLocation>
        <location evidence="1">Cell membrane</location>
        <topology evidence="1">Multi-pass membrane protein</topology>
    </subcellularLocation>
</comment>
<dbReference type="KEGG" id="aten:116286361"/>
<keyword evidence="4 11" id="KW-1133">Transmembrane helix</keyword>
<proteinExistence type="inferred from homology"/>
<evidence type="ECO:0000256" key="3">
    <source>
        <dbReference type="ARBA" id="ARBA00022692"/>
    </source>
</evidence>
<dbReference type="InterPro" id="IPR000276">
    <property type="entry name" value="GPCR_Rhodpsn"/>
</dbReference>
<dbReference type="PROSITE" id="PS50262">
    <property type="entry name" value="G_PROTEIN_RECEP_F1_2"/>
    <property type="match status" value="1"/>
</dbReference>
<dbReference type="GO" id="GO:0004993">
    <property type="term" value="F:G protein-coupled serotonin receptor activity"/>
    <property type="evidence" value="ECO:0007669"/>
    <property type="project" value="UniProtKB-ARBA"/>
</dbReference>
<dbReference type="PANTHER" id="PTHR24248:SF199">
    <property type="entry name" value="IP13425P-RELATED"/>
    <property type="match status" value="1"/>
</dbReference>
<dbReference type="Pfam" id="PF00001">
    <property type="entry name" value="7tm_1"/>
    <property type="match status" value="2"/>
</dbReference>
<dbReference type="InterPro" id="IPR017452">
    <property type="entry name" value="GPCR_Rhodpsn_7TM"/>
</dbReference>
<dbReference type="SUPFAM" id="SSF81321">
    <property type="entry name" value="Family A G protein-coupled receptor-like"/>
    <property type="match status" value="1"/>
</dbReference>
<evidence type="ECO:0000256" key="8">
    <source>
        <dbReference type="ARBA" id="ARBA00023170"/>
    </source>
</evidence>
<dbReference type="InParanoid" id="A0A6P8GYV4"/>
<keyword evidence="2" id="KW-1003">Cell membrane</keyword>
<dbReference type="Proteomes" id="UP000515163">
    <property type="component" value="Unplaced"/>
</dbReference>
<keyword evidence="7" id="KW-1015">Disulfide bond</keyword>
<dbReference type="PRINTS" id="PR00237">
    <property type="entry name" value="GPCRRHODOPSN"/>
</dbReference>
<feature type="transmembrane region" description="Helical" evidence="11">
    <location>
        <begin position="53"/>
        <end position="74"/>
    </location>
</feature>
<feature type="domain" description="G-protein coupled receptors family 1 profile" evidence="12">
    <location>
        <begin position="35"/>
        <end position="315"/>
    </location>
</feature>
<evidence type="ECO:0000256" key="2">
    <source>
        <dbReference type="ARBA" id="ARBA00022475"/>
    </source>
</evidence>
<keyword evidence="9 10" id="KW-0807">Transducer</keyword>
<accession>A0A6P8GYV4</accession>
<keyword evidence="5 10" id="KW-0297">G-protein coupled receptor</keyword>
<dbReference type="Gene3D" id="1.20.1070.10">
    <property type="entry name" value="Rhodopsin 7-helix transmembrane proteins"/>
    <property type="match status" value="1"/>
</dbReference>
<protein>
    <submittedName>
        <fullName evidence="14">Octopamine receptor-like</fullName>
    </submittedName>
</protein>
<comment type="similarity">
    <text evidence="10">Belongs to the G-protein coupled receptor 1 family.</text>
</comment>
<feature type="transmembrane region" description="Helical" evidence="11">
    <location>
        <begin position="20"/>
        <end position="46"/>
    </location>
</feature>
<evidence type="ECO:0000256" key="10">
    <source>
        <dbReference type="RuleBase" id="RU000688"/>
    </source>
</evidence>
<evidence type="ECO:0000256" key="5">
    <source>
        <dbReference type="ARBA" id="ARBA00023040"/>
    </source>
</evidence>
<evidence type="ECO:0000256" key="7">
    <source>
        <dbReference type="ARBA" id="ARBA00023157"/>
    </source>
</evidence>
<organism evidence="13 14">
    <name type="scientific">Actinia tenebrosa</name>
    <name type="common">Australian red waratah sea anemone</name>
    <dbReference type="NCBI Taxonomy" id="6105"/>
    <lineage>
        <taxon>Eukaryota</taxon>
        <taxon>Metazoa</taxon>
        <taxon>Cnidaria</taxon>
        <taxon>Anthozoa</taxon>
        <taxon>Hexacorallia</taxon>
        <taxon>Actiniaria</taxon>
        <taxon>Actiniidae</taxon>
        <taxon>Actinia</taxon>
    </lineage>
</organism>
<dbReference type="OrthoDB" id="5957871at2759"/>
<keyword evidence="8 10" id="KW-0675">Receptor</keyword>
<reference evidence="14" key="1">
    <citation type="submission" date="2025-08" db="UniProtKB">
        <authorList>
            <consortium name="RefSeq"/>
        </authorList>
    </citation>
    <scope>IDENTIFICATION</scope>
    <source>
        <tissue evidence="14">Tentacle</tissue>
    </source>
</reference>
<evidence type="ECO:0000313" key="14">
    <source>
        <dbReference type="RefSeq" id="XP_031548703.1"/>
    </source>
</evidence>
<dbReference type="GO" id="GO:0071880">
    <property type="term" value="P:adenylate cyclase-activating adrenergic receptor signaling pathway"/>
    <property type="evidence" value="ECO:0007669"/>
    <property type="project" value="TreeGrafter"/>
</dbReference>
<dbReference type="AlphaFoldDB" id="A0A6P8GYV4"/>
<feature type="transmembrane region" description="Helical" evidence="11">
    <location>
        <begin position="94"/>
        <end position="116"/>
    </location>
</feature>
<keyword evidence="3 10" id="KW-0812">Transmembrane</keyword>
<dbReference type="PROSITE" id="PS00237">
    <property type="entry name" value="G_PROTEIN_RECEP_F1_1"/>
    <property type="match status" value="1"/>
</dbReference>
<dbReference type="GO" id="GO:0043410">
    <property type="term" value="P:positive regulation of MAPK cascade"/>
    <property type="evidence" value="ECO:0007669"/>
    <property type="project" value="TreeGrafter"/>
</dbReference>
<name>A0A6P8GYV4_ACTTE</name>
<evidence type="ECO:0000256" key="1">
    <source>
        <dbReference type="ARBA" id="ARBA00004651"/>
    </source>
</evidence>
<feature type="transmembrane region" description="Helical" evidence="11">
    <location>
        <begin position="137"/>
        <end position="157"/>
    </location>
</feature>
<gene>
    <name evidence="14" type="primary">LOC116286361</name>
</gene>
<sequence length="382" mass="43034">MMSVRNVTSGGEATSDDVVLASILLSVLIVGTIFGNTLVCLAFYLFRDLRSVTNYFVVSLAVADLLVGFVSMPLWFTTLTFQWPSPKSTSGLYILWLCLDIATSTASIVNLTAISIDRFYAITSPFKYPVNVTKKRVLVCIFLVWLYALAVSVIRATPLFGKWYTFFIASASFFIPLPVMIFCYVCIFRVARIQAVKIRKLDTINAQIIELNKKLDKETNGDLETLCTTTKKGRPILKTQISFYRQRRALSSEIKAAKTLAIVMGAFIFCWGPYIITLLVDRSCPLCIPRSRLGTLARIVKWLHYSNSSLNPIIYTLLNRTFRNAFRRVLCRSCRRNDGSPSRTHQITIRSLQHCGLKSCHRPGAVSEIGEALECNEWLTVV</sequence>
<dbReference type="PANTHER" id="PTHR24248">
    <property type="entry name" value="ADRENERGIC RECEPTOR-RELATED G-PROTEIN COUPLED RECEPTOR"/>
    <property type="match status" value="1"/>
</dbReference>
<feature type="transmembrane region" description="Helical" evidence="11">
    <location>
        <begin position="163"/>
        <end position="191"/>
    </location>
</feature>
<dbReference type="GeneID" id="116286361"/>
<feature type="transmembrane region" description="Helical" evidence="11">
    <location>
        <begin position="256"/>
        <end position="280"/>
    </location>
</feature>
<dbReference type="SMART" id="SM01381">
    <property type="entry name" value="7TM_GPCR_Srsx"/>
    <property type="match status" value="1"/>
</dbReference>
<dbReference type="GO" id="GO:0005886">
    <property type="term" value="C:plasma membrane"/>
    <property type="evidence" value="ECO:0007669"/>
    <property type="project" value="UniProtKB-SubCell"/>
</dbReference>
<dbReference type="CDD" id="cd14967">
    <property type="entry name" value="7tmA_amine_R-like"/>
    <property type="match status" value="1"/>
</dbReference>